<sequence length="750" mass="82486">MSAAPRSDARSTEPSSAATAALGAGLALHRQGRLDEARAHYHQALQAEPGQVQALHFLGVSYAQAQQAEQALPWLQQAVALAPQDPALHYSLGNVLSDLRQHEAAAQAYQQATTLKPDWVAAHNNRGLALRELRRWDEALQAFDTALQAQPDYAVGHNNKGVTLVAQGRLEQALSSYQQALSLNPGYLDAHKNLASALDQQNQHEAAQSHWRQAVHLKPEDPAALLGWARNSLARRQAAEAVQALQRLLGLQPEDLQARHLLGMAWLEQGDYPAAIRELETVRQADPSRPFLLGELAHARLQAADWQGLDDLRQQIRAGLMARQPVVLPFTALGLFDDPAAQRLAAEVFLDHEHPTLARRVVPRPSPRVRSRQDKVRLAYLSADFHQHATTHLIAELFELHDRQRFELVALSYGPAWTDPARRRVQAAFDHFEEVGALSDAQIAQRARALGVDIAIDLKGFTTWGRPGVFLHRAAPLQVSYLGYPGTWGHPAMDYLIADRLVIPPEAQTHYSEQQVTLPHSYQVNDRQREVSTRCYQRADCQLPAQGVVFCCFNNTYKINPETFALWLRILQRCPGSVLWLLEDPGPAPQQLRAAAQAQGVDPSRLVFAPRCASPEHLARHALADLVLDTLTYNAHTTASDALRSGVPVLTCPGASFASRVAASLNAAVGLSALNMASAEAYEAEAVALAQDPQRLQAYKNQLRRQGLEAPLFDTPRFTRDLEAAYLAMLARQAQGLPPGPIDLTLPASP</sequence>
<dbReference type="Proteomes" id="UP001528672">
    <property type="component" value="Unassembled WGS sequence"/>
</dbReference>
<comment type="similarity">
    <text evidence="2">Belongs to the glycosyltransferase 41 family. O-GlcNAc transferase subfamily.</text>
</comment>
<dbReference type="InterPro" id="IPR011990">
    <property type="entry name" value="TPR-like_helical_dom_sf"/>
</dbReference>
<dbReference type="Gene3D" id="1.25.40.10">
    <property type="entry name" value="Tetratricopeptide repeat domain"/>
    <property type="match status" value="4"/>
</dbReference>
<evidence type="ECO:0000256" key="1">
    <source>
        <dbReference type="ARBA" id="ARBA00004922"/>
    </source>
</evidence>
<feature type="repeat" description="TPR" evidence="8">
    <location>
        <begin position="120"/>
        <end position="153"/>
    </location>
</feature>
<keyword evidence="4" id="KW-0328">Glycosyltransferase</keyword>
<feature type="domain" description="O-GlcNAc transferase C-terminal" evidence="9">
    <location>
        <begin position="537"/>
        <end position="722"/>
    </location>
</feature>
<organism evidence="10 11">
    <name type="scientific">Curvibacter microcysteis</name>
    <dbReference type="NCBI Taxonomy" id="3026419"/>
    <lineage>
        <taxon>Bacteria</taxon>
        <taxon>Pseudomonadati</taxon>
        <taxon>Pseudomonadota</taxon>
        <taxon>Betaproteobacteria</taxon>
        <taxon>Burkholderiales</taxon>
        <taxon>Comamonadaceae</taxon>
        <taxon>Curvibacter</taxon>
    </lineage>
</organism>
<feature type="repeat" description="TPR" evidence="8">
    <location>
        <begin position="86"/>
        <end position="119"/>
    </location>
</feature>
<evidence type="ECO:0000259" key="9">
    <source>
        <dbReference type="Pfam" id="PF13844"/>
    </source>
</evidence>
<evidence type="ECO:0000256" key="3">
    <source>
        <dbReference type="ARBA" id="ARBA00011970"/>
    </source>
</evidence>
<dbReference type="SUPFAM" id="SSF48452">
    <property type="entry name" value="TPR-like"/>
    <property type="match status" value="2"/>
</dbReference>
<name>A0ABT5MJM3_9BURK</name>
<keyword evidence="5" id="KW-0808">Transferase</keyword>
<dbReference type="InterPro" id="IPR019734">
    <property type="entry name" value="TPR_rpt"/>
</dbReference>
<evidence type="ECO:0000256" key="5">
    <source>
        <dbReference type="ARBA" id="ARBA00022679"/>
    </source>
</evidence>
<feature type="repeat" description="TPR" evidence="8">
    <location>
        <begin position="256"/>
        <end position="289"/>
    </location>
</feature>
<dbReference type="Pfam" id="PF13844">
    <property type="entry name" value="Glyco_transf_41"/>
    <property type="match status" value="2"/>
</dbReference>
<keyword evidence="11" id="KW-1185">Reference proteome</keyword>
<dbReference type="InterPro" id="IPR029489">
    <property type="entry name" value="OGT/SEC/SPY_C"/>
</dbReference>
<gene>
    <name evidence="10" type="ORF">PSQ39_12170</name>
</gene>
<proteinExistence type="inferred from homology"/>
<feature type="repeat" description="TPR" evidence="8">
    <location>
        <begin position="52"/>
        <end position="85"/>
    </location>
</feature>
<comment type="caution">
    <text evidence="10">The sequence shown here is derived from an EMBL/GenBank/DDBJ whole genome shotgun (WGS) entry which is preliminary data.</text>
</comment>
<evidence type="ECO:0000256" key="4">
    <source>
        <dbReference type="ARBA" id="ARBA00022676"/>
    </source>
</evidence>
<evidence type="ECO:0000256" key="7">
    <source>
        <dbReference type="ARBA" id="ARBA00022803"/>
    </source>
</evidence>
<evidence type="ECO:0000256" key="6">
    <source>
        <dbReference type="ARBA" id="ARBA00022737"/>
    </source>
</evidence>
<feature type="repeat" description="TPR" evidence="8">
    <location>
        <begin position="18"/>
        <end position="51"/>
    </location>
</feature>
<dbReference type="PANTHER" id="PTHR44998">
    <property type="match status" value="1"/>
</dbReference>
<dbReference type="SMART" id="SM00028">
    <property type="entry name" value="TPR"/>
    <property type="match status" value="8"/>
</dbReference>
<feature type="repeat" description="TPR" evidence="8">
    <location>
        <begin position="188"/>
        <end position="221"/>
    </location>
</feature>
<comment type="pathway">
    <text evidence="1">Protein modification; protein glycosylation.</text>
</comment>
<dbReference type="PROSITE" id="PS50005">
    <property type="entry name" value="TPR"/>
    <property type="match status" value="7"/>
</dbReference>
<dbReference type="Gene3D" id="3.40.50.11380">
    <property type="match status" value="1"/>
</dbReference>
<accession>A0ABT5MJM3</accession>
<evidence type="ECO:0000313" key="10">
    <source>
        <dbReference type="EMBL" id="MDD0815385.1"/>
    </source>
</evidence>
<dbReference type="EMBL" id="JAQSIO010000004">
    <property type="protein sequence ID" value="MDD0815385.1"/>
    <property type="molecule type" value="Genomic_DNA"/>
</dbReference>
<dbReference type="Gene3D" id="3.40.50.2000">
    <property type="entry name" value="Glycogen Phosphorylase B"/>
    <property type="match status" value="1"/>
</dbReference>
<evidence type="ECO:0000313" key="11">
    <source>
        <dbReference type="Proteomes" id="UP001528672"/>
    </source>
</evidence>
<keyword evidence="7 8" id="KW-0802">TPR repeat</keyword>
<protein>
    <recommendedName>
        <fullName evidence="3">protein O-GlcNAc transferase</fullName>
        <ecNumber evidence="3">2.4.1.255</ecNumber>
    </recommendedName>
</protein>
<feature type="repeat" description="TPR" evidence="8">
    <location>
        <begin position="154"/>
        <end position="187"/>
    </location>
</feature>
<evidence type="ECO:0000256" key="8">
    <source>
        <dbReference type="PROSITE-ProRule" id="PRU00339"/>
    </source>
</evidence>
<feature type="domain" description="O-GlcNAc transferase C-terminal" evidence="9">
    <location>
        <begin position="370"/>
        <end position="529"/>
    </location>
</feature>
<dbReference type="PANTHER" id="PTHR44998:SF1">
    <property type="entry name" value="UDP-N-ACETYLGLUCOSAMINE--PEPTIDE N-ACETYLGLUCOSAMINYLTRANSFERASE 110 KDA SUBUNIT"/>
    <property type="match status" value="1"/>
</dbReference>
<dbReference type="Pfam" id="PF13432">
    <property type="entry name" value="TPR_16"/>
    <property type="match status" value="3"/>
</dbReference>
<dbReference type="EC" id="2.4.1.255" evidence="3"/>
<reference evidence="10 11" key="1">
    <citation type="submission" date="2023-02" db="EMBL/GenBank/DDBJ databases">
        <title>Bacterial whole genome sequence for Curvibacter sp. HBC28.</title>
        <authorList>
            <person name="Le V."/>
            <person name="Ko S.-R."/>
            <person name="Ahn C.-Y."/>
            <person name="Oh H.-M."/>
        </authorList>
    </citation>
    <scope>NUCLEOTIDE SEQUENCE [LARGE SCALE GENOMIC DNA]</scope>
    <source>
        <strain evidence="10 11">HBC28</strain>
    </source>
</reference>
<dbReference type="Pfam" id="PF14559">
    <property type="entry name" value="TPR_19"/>
    <property type="match status" value="1"/>
</dbReference>
<dbReference type="RefSeq" id="WP_273927085.1">
    <property type="nucleotide sequence ID" value="NZ_JAQSIO010000004.1"/>
</dbReference>
<keyword evidence="6" id="KW-0677">Repeat</keyword>
<evidence type="ECO:0000256" key="2">
    <source>
        <dbReference type="ARBA" id="ARBA00005386"/>
    </source>
</evidence>